<organism evidence="1">
    <name type="scientific">Arundo donax</name>
    <name type="common">Giant reed</name>
    <name type="synonym">Donax arundinaceus</name>
    <dbReference type="NCBI Taxonomy" id="35708"/>
    <lineage>
        <taxon>Eukaryota</taxon>
        <taxon>Viridiplantae</taxon>
        <taxon>Streptophyta</taxon>
        <taxon>Embryophyta</taxon>
        <taxon>Tracheophyta</taxon>
        <taxon>Spermatophyta</taxon>
        <taxon>Magnoliopsida</taxon>
        <taxon>Liliopsida</taxon>
        <taxon>Poales</taxon>
        <taxon>Poaceae</taxon>
        <taxon>PACMAD clade</taxon>
        <taxon>Arundinoideae</taxon>
        <taxon>Arundineae</taxon>
        <taxon>Arundo</taxon>
    </lineage>
</organism>
<reference evidence="1" key="1">
    <citation type="submission" date="2014-09" db="EMBL/GenBank/DDBJ databases">
        <authorList>
            <person name="Magalhaes I.L.F."/>
            <person name="Oliveira U."/>
            <person name="Santos F.R."/>
            <person name="Vidigal T.H.D.A."/>
            <person name="Brescovit A.D."/>
            <person name="Santos A.J."/>
        </authorList>
    </citation>
    <scope>NUCLEOTIDE SEQUENCE</scope>
    <source>
        <tissue evidence="1">Shoot tissue taken approximately 20 cm above the soil surface</tissue>
    </source>
</reference>
<accession>A0A0A9GA35</accession>
<sequence>MGIEALHSCSKCNFYWSVLPRNSQNRIIKWPEVLSQCSFFSQIEHSADVNVVFVQHKRAIHSNGSLVHLMPST</sequence>
<protein>
    <submittedName>
        <fullName evidence="1">Uncharacterized protein</fullName>
    </submittedName>
</protein>
<reference evidence="1" key="2">
    <citation type="journal article" date="2015" name="Data Brief">
        <title>Shoot transcriptome of the giant reed, Arundo donax.</title>
        <authorList>
            <person name="Barrero R.A."/>
            <person name="Guerrero F.D."/>
            <person name="Moolhuijzen P."/>
            <person name="Goolsby J.A."/>
            <person name="Tidwell J."/>
            <person name="Bellgard S.E."/>
            <person name="Bellgard M.I."/>
        </authorList>
    </citation>
    <scope>NUCLEOTIDE SEQUENCE</scope>
    <source>
        <tissue evidence="1">Shoot tissue taken approximately 20 cm above the soil surface</tissue>
    </source>
</reference>
<evidence type="ECO:0000313" key="1">
    <source>
        <dbReference type="EMBL" id="JAE20314.1"/>
    </source>
</evidence>
<proteinExistence type="predicted"/>
<dbReference type="AlphaFoldDB" id="A0A0A9GA35"/>
<name>A0A0A9GA35_ARUDO</name>
<dbReference type="EMBL" id="GBRH01177582">
    <property type="protein sequence ID" value="JAE20314.1"/>
    <property type="molecule type" value="Transcribed_RNA"/>
</dbReference>